<dbReference type="GO" id="GO:0015250">
    <property type="term" value="F:water channel activity"/>
    <property type="evidence" value="ECO:0007669"/>
    <property type="project" value="TreeGrafter"/>
</dbReference>
<dbReference type="Pfam" id="PF00230">
    <property type="entry name" value="MIP"/>
    <property type="match status" value="1"/>
</dbReference>
<evidence type="ECO:0000256" key="12">
    <source>
        <dbReference type="SAM" id="Phobius"/>
    </source>
</evidence>
<dbReference type="NCBIfam" id="TIGR00861">
    <property type="entry name" value="MIP"/>
    <property type="match status" value="1"/>
</dbReference>
<dbReference type="PANTHER" id="PTHR43829">
    <property type="entry name" value="AQUAPORIN OR AQUAGLYCEROPORIN RELATED"/>
    <property type="match status" value="1"/>
</dbReference>
<dbReference type="GO" id="GO:0015254">
    <property type="term" value="F:glycerol channel activity"/>
    <property type="evidence" value="ECO:0007669"/>
    <property type="project" value="TreeGrafter"/>
</dbReference>
<dbReference type="GO" id="GO:0005886">
    <property type="term" value="C:plasma membrane"/>
    <property type="evidence" value="ECO:0007669"/>
    <property type="project" value="TreeGrafter"/>
</dbReference>
<evidence type="ECO:0000256" key="5">
    <source>
        <dbReference type="ARBA" id="ARBA00022737"/>
    </source>
</evidence>
<accession>A0A0D2BMZ1</accession>
<evidence type="ECO:0000313" key="14">
    <source>
        <dbReference type="Proteomes" id="UP000053328"/>
    </source>
</evidence>
<dbReference type="InterPro" id="IPR050363">
    <property type="entry name" value="MIP/Aquaporin"/>
</dbReference>
<gene>
    <name evidence="13" type="ORF">PV08_00495</name>
</gene>
<comment type="catalytic activity">
    <reaction evidence="8">
        <text>H2O(in) = H2O(out)</text>
        <dbReference type="Rhea" id="RHEA:29667"/>
        <dbReference type="ChEBI" id="CHEBI:15377"/>
    </reaction>
</comment>
<feature type="compositionally biased region" description="Basic and acidic residues" evidence="11">
    <location>
        <begin position="1"/>
        <end position="11"/>
    </location>
</feature>
<dbReference type="PRINTS" id="PR02019">
    <property type="entry name" value="AQUAPORIN7"/>
</dbReference>
<dbReference type="HOGENOM" id="CLU_020019_9_0_1"/>
<keyword evidence="14" id="KW-1185">Reference proteome</keyword>
<feature type="transmembrane region" description="Helical" evidence="12">
    <location>
        <begin position="344"/>
        <end position="364"/>
    </location>
</feature>
<feature type="compositionally biased region" description="Polar residues" evidence="11">
    <location>
        <begin position="21"/>
        <end position="36"/>
    </location>
</feature>
<keyword evidence="4 10" id="KW-0812">Transmembrane</keyword>
<evidence type="ECO:0000256" key="7">
    <source>
        <dbReference type="ARBA" id="ARBA00023136"/>
    </source>
</evidence>
<organism evidence="13 14">
    <name type="scientific">Exophiala spinifera</name>
    <dbReference type="NCBI Taxonomy" id="91928"/>
    <lineage>
        <taxon>Eukaryota</taxon>
        <taxon>Fungi</taxon>
        <taxon>Dikarya</taxon>
        <taxon>Ascomycota</taxon>
        <taxon>Pezizomycotina</taxon>
        <taxon>Eurotiomycetes</taxon>
        <taxon>Chaetothyriomycetidae</taxon>
        <taxon>Chaetothyriales</taxon>
        <taxon>Herpotrichiellaceae</taxon>
        <taxon>Exophiala</taxon>
    </lineage>
</organism>
<dbReference type="VEuPathDB" id="FungiDB:PV08_00495"/>
<feature type="region of interest" description="Disordered" evidence="11">
    <location>
        <begin position="1"/>
        <end position="85"/>
    </location>
</feature>
<evidence type="ECO:0000256" key="3">
    <source>
        <dbReference type="ARBA" id="ARBA00022448"/>
    </source>
</evidence>
<comment type="similarity">
    <text evidence="2 10">Belongs to the MIP/aquaporin (TC 1.A.8) family.</text>
</comment>
<dbReference type="Proteomes" id="UP000053328">
    <property type="component" value="Unassembled WGS sequence"/>
</dbReference>
<dbReference type="AlphaFoldDB" id="A0A0D2BMZ1"/>
<reference evidence="13 14" key="1">
    <citation type="submission" date="2015-01" db="EMBL/GenBank/DDBJ databases">
        <title>The Genome Sequence of Exophiala spinifera CBS89968.</title>
        <authorList>
            <consortium name="The Broad Institute Genomics Platform"/>
            <person name="Cuomo C."/>
            <person name="de Hoog S."/>
            <person name="Gorbushina A."/>
            <person name="Stielow B."/>
            <person name="Teixiera M."/>
            <person name="Abouelleil A."/>
            <person name="Chapman S.B."/>
            <person name="Priest M."/>
            <person name="Young S.K."/>
            <person name="Wortman J."/>
            <person name="Nusbaum C."/>
            <person name="Birren B."/>
        </authorList>
    </citation>
    <scope>NUCLEOTIDE SEQUENCE [LARGE SCALE GENOMIC DNA]</scope>
    <source>
        <strain evidence="13 14">CBS 89968</strain>
    </source>
</reference>
<dbReference type="CDD" id="cd00333">
    <property type="entry name" value="MIP"/>
    <property type="match status" value="1"/>
</dbReference>
<dbReference type="EMBL" id="KN847492">
    <property type="protein sequence ID" value="KIW19920.1"/>
    <property type="molecule type" value="Genomic_DNA"/>
</dbReference>
<dbReference type="PANTHER" id="PTHR43829:SF9">
    <property type="entry name" value="AQUAPORIN-9"/>
    <property type="match status" value="1"/>
</dbReference>
<dbReference type="STRING" id="91928.A0A0D2BMZ1"/>
<comment type="catalytic activity">
    <reaction evidence="9">
        <text>glycerol(in) = glycerol(out)</text>
        <dbReference type="Rhea" id="RHEA:29675"/>
        <dbReference type="ChEBI" id="CHEBI:17754"/>
    </reaction>
</comment>
<dbReference type="Gene3D" id="1.20.1080.10">
    <property type="entry name" value="Glycerol uptake facilitator protein"/>
    <property type="match status" value="1"/>
</dbReference>
<feature type="transmembrane region" description="Helical" evidence="12">
    <location>
        <begin position="203"/>
        <end position="223"/>
    </location>
</feature>
<feature type="transmembrane region" description="Helical" evidence="12">
    <location>
        <begin position="265"/>
        <end position="282"/>
    </location>
</feature>
<feature type="compositionally biased region" description="Basic and acidic residues" evidence="11">
    <location>
        <begin position="37"/>
        <end position="50"/>
    </location>
</feature>
<evidence type="ECO:0000256" key="10">
    <source>
        <dbReference type="RuleBase" id="RU000477"/>
    </source>
</evidence>
<protein>
    <recommendedName>
        <fullName evidence="15">Aquaporin</fullName>
    </recommendedName>
</protein>
<evidence type="ECO:0000256" key="6">
    <source>
        <dbReference type="ARBA" id="ARBA00022989"/>
    </source>
</evidence>
<sequence length="401" mass="44341">MSIRKGVKDNSKFPSGPPTPIQTQGSSSSASDQATFTHREHHETKRHDDQPPIDLQQLQQHQDHRHRNHMDPNPNPYPYHAEHGPPIDNALKYAEAEEDYQHHKTLWWSRVRHHLRDPFAEFLGTFIMILFGDGSVAQVTLSANPNLPASSQNKGDYQSISWGWGIGVMLGVYVAGCAGGHLNPAITMVNCIFRGFPWWKFPVYACAQVAGCFCGAAVIYGNYKSAIDAYEGGANVRTVPGYSDTATAGVFCTYPQPFLSTTGQFFSEIVSSTVLVFVIFALKDDANLGAGNLVPLALFFLIFGIGATLGWETGYAINLARDFGPRLFTYFVGYGHEVWSAGGYYFWIPMIAPFIGCTFGGFLYDAFIYTGESPINTPWMGLKRLVRPTKKGIKEAIYGVP</sequence>
<evidence type="ECO:0000256" key="1">
    <source>
        <dbReference type="ARBA" id="ARBA00004141"/>
    </source>
</evidence>
<name>A0A0D2BMZ1_9EURO</name>
<proteinExistence type="inferred from homology"/>
<dbReference type="InterPro" id="IPR000425">
    <property type="entry name" value="MIP"/>
</dbReference>
<evidence type="ECO:0008006" key="15">
    <source>
        <dbReference type="Google" id="ProtNLM"/>
    </source>
</evidence>
<keyword evidence="6 12" id="KW-1133">Transmembrane helix</keyword>
<keyword evidence="5" id="KW-0677">Repeat</keyword>
<evidence type="ECO:0000256" key="11">
    <source>
        <dbReference type="SAM" id="MobiDB-lite"/>
    </source>
</evidence>
<evidence type="ECO:0000256" key="8">
    <source>
        <dbReference type="ARBA" id="ARBA00034651"/>
    </source>
</evidence>
<dbReference type="SUPFAM" id="SSF81338">
    <property type="entry name" value="Aquaporin-like"/>
    <property type="match status" value="1"/>
</dbReference>
<dbReference type="OrthoDB" id="3222at2759"/>
<evidence type="ECO:0000256" key="2">
    <source>
        <dbReference type="ARBA" id="ARBA00006175"/>
    </source>
</evidence>
<keyword evidence="7 12" id="KW-0472">Membrane</keyword>
<feature type="transmembrane region" description="Helical" evidence="12">
    <location>
        <begin position="294"/>
        <end position="311"/>
    </location>
</feature>
<dbReference type="PRINTS" id="PR00783">
    <property type="entry name" value="MINTRINSICP"/>
</dbReference>
<dbReference type="GeneID" id="27327578"/>
<feature type="transmembrane region" description="Helical" evidence="12">
    <location>
        <begin position="119"/>
        <end position="141"/>
    </location>
</feature>
<keyword evidence="3 10" id="KW-0813">Transport</keyword>
<evidence type="ECO:0000256" key="4">
    <source>
        <dbReference type="ARBA" id="ARBA00022692"/>
    </source>
</evidence>
<feature type="transmembrane region" description="Helical" evidence="12">
    <location>
        <begin position="161"/>
        <end position="182"/>
    </location>
</feature>
<dbReference type="RefSeq" id="XP_016240136.1">
    <property type="nucleotide sequence ID" value="XM_016374860.1"/>
</dbReference>
<dbReference type="InterPro" id="IPR023271">
    <property type="entry name" value="Aquaporin-like"/>
</dbReference>
<dbReference type="FunFam" id="1.20.1080.10:FF:000027">
    <property type="entry name" value="MIP aquaporin"/>
    <property type="match status" value="1"/>
</dbReference>
<comment type="subcellular location">
    <subcellularLocation>
        <location evidence="1">Membrane</location>
        <topology evidence="1">Multi-pass membrane protein</topology>
    </subcellularLocation>
</comment>
<evidence type="ECO:0000313" key="13">
    <source>
        <dbReference type="EMBL" id="KIW19920.1"/>
    </source>
</evidence>
<evidence type="ECO:0000256" key="9">
    <source>
        <dbReference type="ARBA" id="ARBA00049405"/>
    </source>
</evidence>